<organism evidence="1 2">
    <name type="scientific">Schleiferia thermophila</name>
    <dbReference type="NCBI Taxonomy" id="884107"/>
    <lineage>
        <taxon>Bacteria</taxon>
        <taxon>Pseudomonadati</taxon>
        <taxon>Bacteroidota</taxon>
        <taxon>Flavobacteriia</taxon>
        <taxon>Flavobacteriales</taxon>
        <taxon>Schleiferiaceae</taxon>
        <taxon>Schleiferia</taxon>
    </lineage>
</organism>
<dbReference type="Proteomes" id="UP000253517">
    <property type="component" value="Unassembled WGS sequence"/>
</dbReference>
<gene>
    <name evidence="1" type="ORF">DES35_1162</name>
</gene>
<sequence>MIQLCCILFLTLNTSCMAQKDELIDTKWVYDFDGCQDYWKFKEQNKYEFYSCETGDTTYGSYALDGNTLKIHQIKGAYDKEFSEKSRHRTPNIKFELEIKRNVIVFKGRWETDPEGNWVKSNFIFPEDYVFKKQ</sequence>
<evidence type="ECO:0000313" key="2">
    <source>
        <dbReference type="Proteomes" id="UP000253517"/>
    </source>
</evidence>
<comment type="caution">
    <text evidence="1">The sequence shown here is derived from an EMBL/GenBank/DDBJ whole genome shotgun (WGS) entry which is preliminary data.</text>
</comment>
<proteinExistence type="predicted"/>
<reference evidence="1 2" key="1">
    <citation type="submission" date="2018-07" db="EMBL/GenBank/DDBJ databases">
        <title>Genomic Encyclopedia of Type Strains, Phase IV (KMG-IV): sequencing the most valuable type-strain genomes for metagenomic binning, comparative biology and taxonomic classification.</title>
        <authorList>
            <person name="Goeker M."/>
        </authorList>
    </citation>
    <scope>NUCLEOTIDE SEQUENCE [LARGE SCALE GENOMIC DNA]</scope>
    <source>
        <strain evidence="1 2">DSM 21410</strain>
    </source>
</reference>
<protein>
    <submittedName>
        <fullName evidence="1">Uncharacterized protein</fullName>
    </submittedName>
</protein>
<dbReference type="AlphaFoldDB" id="A0A368ZZ16"/>
<evidence type="ECO:0000313" key="1">
    <source>
        <dbReference type="EMBL" id="RCX00484.1"/>
    </source>
</evidence>
<dbReference type="EMBL" id="QPJS01000016">
    <property type="protein sequence ID" value="RCX00484.1"/>
    <property type="molecule type" value="Genomic_DNA"/>
</dbReference>
<accession>A0A368ZZ16</accession>
<name>A0A368ZZ16_9FLAO</name>
<keyword evidence="2" id="KW-1185">Reference proteome</keyword>